<dbReference type="AlphaFoldDB" id="A0A5B9PBV9"/>
<dbReference type="Proteomes" id="UP000322214">
    <property type="component" value="Chromosome"/>
</dbReference>
<evidence type="ECO:0000313" key="1">
    <source>
        <dbReference type="EMBL" id="QEG21986.1"/>
    </source>
</evidence>
<evidence type="ECO:0008006" key="3">
    <source>
        <dbReference type="Google" id="ProtNLM"/>
    </source>
</evidence>
<accession>A0A5B9PBV9</accession>
<protein>
    <recommendedName>
        <fullName evidence="3">DUF4830 domain-containing protein</fullName>
    </recommendedName>
</protein>
<proteinExistence type="predicted"/>
<sequence length="166" mass="18487">MKISILNLLLAVVIVALSFAILTQRKKPLDISTGDSFSWSIRQEALKASPTWSATEENPPLSVRKALGIADEIASNMNTETKQFDVGKWTFDSLDLVPLDNNLYSENRSKWCYLVPFQGVRLSGHSGPPYVMSMLILMDGRVIVGETHYDANLGDAIKRIYPDPTE</sequence>
<gene>
    <name evidence="1" type="ORF">MFFC18_18470</name>
</gene>
<organism evidence="1 2">
    <name type="scientific">Mariniblastus fucicola</name>
    <dbReference type="NCBI Taxonomy" id="980251"/>
    <lineage>
        <taxon>Bacteria</taxon>
        <taxon>Pseudomonadati</taxon>
        <taxon>Planctomycetota</taxon>
        <taxon>Planctomycetia</taxon>
        <taxon>Pirellulales</taxon>
        <taxon>Pirellulaceae</taxon>
        <taxon>Mariniblastus</taxon>
    </lineage>
</organism>
<dbReference type="EMBL" id="CP042912">
    <property type="protein sequence ID" value="QEG21986.1"/>
    <property type="molecule type" value="Genomic_DNA"/>
</dbReference>
<dbReference type="RefSeq" id="WP_148618734.1">
    <property type="nucleotide sequence ID" value="NZ_CP042912.1"/>
</dbReference>
<dbReference type="KEGG" id="mff:MFFC18_18470"/>
<reference evidence="1 2" key="1">
    <citation type="submission" date="2019-08" db="EMBL/GenBank/DDBJ databases">
        <title>Deep-cultivation of Planctomycetes and their phenomic and genomic characterization uncovers novel biology.</title>
        <authorList>
            <person name="Wiegand S."/>
            <person name="Jogler M."/>
            <person name="Boedeker C."/>
            <person name="Pinto D."/>
            <person name="Vollmers J."/>
            <person name="Rivas-Marin E."/>
            <person name="Kohn T."/>
            <person name="Peeters S.H."/>
            <person name="Heuer A."/>
            <person name="Rast P."/>
            <person name="Oberbeckmann S."/>
            <person name="Bunk B."/>
            <person name="Jeske O."/>
            <person name="Meyerdierks A."/>
            <person name="Storesund J.E."/>
            <person name="Kallscheuer N."/>
            <person name="Luecker S."/>
            <person name="Lage O.M."/>
            <person name="Pohl T."/>
            <person name="Merkel B.J."/>
            <person name="Hornburger P."/>
            <person name="Mueller R.-W."/>
            <person name="Bruemmer F."/>
            <person name="Labrenz M."/>
            <person name="Spormann A.M."/>
            <person name="Op den Camp H."/>
            <person name="Overmann J."/>
            <person name="Amann R."/>
            <person name="Jetten M.S.M."/>
            <person name="Mascher T."/>
            <person name="Medema M.H."/>
            <person name="Devos D.P."/>
            <person name="Kaster A.-K."/>
            <person name="Ovreas L."/>
            <person name="Rohde M."/>
            <person name="Galperin M.Y."/>
            <person name="Jogler C."/>
        </authorList>
    </citation>
    <scope>NUCLEOTIDE SEQUENCE [LARGE SCALE GENOMIC DNA]</scope>
    <source>
        <strain evidence="1 2">FC18</strain>
    </source>
</reference>
<keyword evidence="2" id="KW-1185">Reference proteome</keyword>
<name>A0A5B9PBV9_9BACT</name>
<evidence type="ECO:0000313" key="2">
    <source>
        <dbReference type="Proteomes" id="UP000322214"/>
    </source>
</evidence>